<keyword evidence="1" id="KW-0472">Membrane</keyword>
<feature type="transmembrane region" description="Helical" evidence="1">
    <location>
        <begin position="162"/>
        <end position="182"/>
    </location>
</feature>
<dbReference type="Proteomes" id="UP000182858">
    <property type="component" value="Chromosome I"/>
</dbReference>
<dbReference type="RefSeq" id="WP_010567595.1">
    <property type="nucleotide sequence ID" value="NZ_JARIXU010000019.1"/>
</dbReference>
<dbReference type="InterPro" id="IPR036465">
    <property type="entry name" value="vWFA_dom_sf"/>
</dbReference>
<dbReference type="OrthoDB" id="5755451at2"/>
<dbReference type="Gene3D" id="3.40.50.410">
    <property type="entry name" value="von Willebrand factor, type A domain"/>
    <property type="match status" value="1"/>
</dbReference>
<protein>
    <submittedName>
        <fullName evidence="4">VWA domain-containing protein</fullName>
    </submittedName>
    <submittedName>
        <fullName evidence="3">von Willebrand factor type A domain-containing protein</fullName>
    </submittedName>
</protein>
<keyword evidence="5" id="KW-1185">Reference proteome</keyword>
<dbReference type="AlphaFoldDB" id="A0A5C5QPJ3"/>
<organism evidence="4 6">
    <name type="scientific">Pseudomonas extremaustralis</name>
    <dbReference type="NCBI Taxonomy" id="359110"/>
    <lineage>
        <taxon>Bacteria</taxon>
        <taxon>Pseudomonadati</taxon>
        <taxon>Pseudomonadota</taxon>
        <taxon>Gammaproteobacteria</taxon>
        <taxon>Pseudomonadales</taxon>
        <taxon>Pseudomonadaceae</taxon>
        <taxon>Pseudomonas</taxon>
    </lineage>
</organism>
<keyword evidence="1" id="KW-1133">Transmembrane helix</keyword>
<dbReference type="EMBL" id="VFET01000001">
    <property type="protein sequence ID" value="TWS07181.1"/>
    <property type="molecule type" value="Genomic_DNA"/>
</dbReference>
<gene>
    <name evidence="4" type="ORF">FIV36_00015</name>
    <name evidence="3" type="ORF">SAMN05216591_0706</name>
</gene>
<dbReference type="EMBL" id="LT629689">
    <property type="protein sequence ID" value="SDE71269.1"/>
    <property type="molecule type" value="Genomic_DNA"/>
</dbReference>
<accession>A0A5C5QPJ3</accession>
<keyword evidence="1" id="KW-0812">Transmembrane</keyword>
<dbReference type="GeneID" id="78552228"/>
<dbReference type="InterPro" id="IPR002035">
    <property type="entry name" value="VWF_A"/>
</dbReference>
<evidence type="ECO:0000313" key="5">
    <source>
        <dbReference type="Proteomes" id="UP000182858"/>
    </source>
</evidence>
<evidence type="ECO:0000259" key="2">
    <source>
        <dbReference type="SMART" id="SM00327"/>
    </source>
</evidence>
<reference evidence="3 5" key="1">
    <citation type="submission" date="2016-10" db="EMBL/GenBank/DDBJ databases">
        <authorList>
            <person name="Varghese N."/>
            <person name="Submissions S."/>
        </authorList>
    </citation>
    <scope>NUCLEOTIDE SEQUENCE [LARGE SCALE GENOMIC DNA]</scope>
    <source>
        <strain evidence="3 5">DSM 17835</strain>
    </source>
</reference>
<name>A0A5C5QPJ3_9PSED</name>
<evidence type="ECO:0000256" key="1">
    <source>
        <dbReference type="SAM" id="Phobius"/>
    </source>
</evidence>
<reference evidence="4 6" key="2">
    <citation type="submission" date="2019-06" db="EMBL/GenBank/DDBJ databases">
        <title>Pseudomonas bimorpha sp. nov. isolated from bovine raw milk and skim milk concentrate.</title>
        <authorList>
            <person name="Hofmann K."/>
            <person name="Huptas C."/>
            <person name="Doll E."/>
            <person name="Scherer S."/>
            <person name="Wenning M."/>
        </authorList>
    </citation>
    <scope>NUCLEOTIDE SEQUENCE [LARGE SCALE GENOMIC DNA]</scope>
    <source>
        <strain evidence="4 6">DSM 17835</strain>
    </source>
</reference>
<dbReference type="Proteomes" id="UP000317951">
    <property type="component" value="Unassembled WGS sequence"/>
</dbReference>
<dbReference type="SMART" id="SM00327">
    <property type="entry name" value="VWA"/>
    <property type="match status" value="1"/>
</dbReference>
<feature type="domain" description="VWFA" evidence="2">
    <location>
        <begin position="206"/>
        <end position="407"/>
    </location>
</feature>
<sequence length="422" mass="46336">MQRITRDTTSCASELLSALESKVQLLQRYFPPSVASLYAIPRSGSEDSLQWWSDLGGQPLPYSNLDPTAQQALLVRYNQRQDAIGRLVEELQQRGKADDASTLRTLIGAPDLANLYSLNQEPVIIRWGLPPQLPPAAAPLTPADTSPAPSTKMAPRRWWLRLPLWLILLPLLLLLLWLLWTWRGGLWHLLHPVKIGNYACTQGAQPPDFAVVLDTSGSMNLNINTSPDDERWLNQVGENLPDSNPRKARILAEPTRLTVAKQAFESMIGQLHPDIQTRLITFRGCQGTVDHGVFAQNSRPQLISDVQRLGADGGTPLAASLVEAASKVDGRFQDSLVVMFVDGEDGCDQNACDVSAQIARQQPRLRVNVVNISDSTLSNCIAENTGGRVYAANEVGEVQRMLREAVEEVANTPACEDATAAE</sequence>
<dbReference type="SUPFAM" id="SSF53300">
    <property type="entry name" value="vWA-like"/>
    <property type="match status" value="1"/>
</dbReference>
<evidence type="ECO:0000313" key="4">
    <source>
        <dbReference type="EMBL" id="TWS07181.1"/>
    </source>
</evidence>
<evidence type="ECO:0000313" key="6">
    <source>
        <dbReference type="Proteomes" id="UP000317951"/>
    </source>
</evidence>
<proteinExistence type="predicted"/>
<evidence type="ECO:0000313" key="3">
    <source>
        <dbReference type="EMBL" id="SDE71269.1"/>
    </source>
</evidence>